<feature type="region of interest" description="Disordered" evidence="1">
    <location>
        <begin position="34"/>
        <end position="63"/>
    </location>
</feature>
<dbReference type="Proteomes" id="UP000182227">
    <property type="component" value="Unassembled WGS sequence"/>
</dbReference>
<dbReference type="GeneID" id="44300066"/>
<feature type="region of interest" description="Disordered" evidence="1">
    <location>
        <begin position="70"/>
        <end position="89"/>
    </location>
</feature>
<reference evidence="4 6" key="2">
    <citation type="submission" date="2016-01" db="EMBL/GenBank/DDBJ databases">
        <title>The new phylogeny of the genus Mycobacterium.</title>
        <authorList>
            <person name="Tarcisio F."/>
            <person name="Conor M."/>
            <person name="Antonella G."/>
            <person name="Elisabetta G."/>
            <person name="Giulia F.S."/>
            <person name="Sara T."/>
            <person name="Anna F."/>
            <person name="Clotilde B."/>
            <person name="Roberto B."/>
            <person name="Veronica D.S."/>
            <person name="Fabio R."/>
            <person name="Monica P."/>
            <person name="Olivier J."/>
            <person name="Enrico T."/>
            <person name="Nicola S."/>
        </authorList>
    </citation>
    <scope>NUCLEOTIDE SEQUENCE [LARGE SCALE GENOMIC DNA]</scope>
    <source>
        <strain evidence="4 6">CCUG 50187</strain>
    </source>
</reference>
<evidence type="ECO:0000256" key="1">
    <source>
        <dbReference type="SAM" id="MobiDB-lite"/>
    </source>
</evidence>
<dbReference type="EMBL" id="CTEF01000011">
    <property type="protein sequence ID" value="CQD25345.1"/>
    <property type="molecule type" value="Genomic_DNA"/>
</dbReference>
<evidence type="ECO:0000313" key="6">
    <source>
        <dbReference type="Proteomes" id="UP000193811"/>
    </source>
</evidence>
<evidence type="ECO:0000313" key="4">
    <source>
        <dbReference type="EMBL" id="ORV20052.1"/>
    </source>
</evidence>
<gene>
    <name evidence="4" type="ORF">AWB98_29355</name>
    <name evidence="2" type="ORF">BN970_03307</name>
    <name evidence="3" type="ORF">BN970_07147</name>
</gene>
<evidence type="ECO:0000313" key="2">
    <source>
        <dbReference type="EMBL" id="CQD15725.1"/>
    </source>
</evidence>
<accession>A0A0U1DIA4</accession>
<evidence type="ECO:0000313" key="3">
    <source>
        <dbReference type="EMBL" id="CQD25345.1"/>
    </source>
</evidence>
<proteinExistence type="predicted"/>
<dbReference type="EMBL" id="CTEF01000002">
    <property type="protein sequence ID" value="CQD15725.1"/>
    <property type="molecule type" value="Genomic_DNA"/>
</dbReference>
<protein>
    <submittedName>
        <fullName evidence="2">Uncharacterized protein</fullName>
    </submittedName>
</protein>
<sequence>MRIKFNDAGFDELLTGSFAQSLVDDAAKELADKANAVPSTTDPAATEPYYEVEDGSDNKRARRRVRAAGARAMKHEAKTNALQKALGGA</sequence>
<dbReference type="AlphaFoldDB" id="A0A0U1DIA4"/>
<dbReference type="Proteomes" id="UP000193811">
    <property type="component" value="Unassembled WGS sequence"/>
</dbReference>
<dbReference type="EMBL" id="LQOP01000036">
    <property type="protein sequence ID" value="ORV20052.1"/>
    <property type="molecule type" value="Genomic_DNA"/>
</dbReference>
<reference evidence="2 5" key="1">
    <citation type="submission" date="2015-03" db="EMBL/GenBank/DDBJ databases">
        <authorList>
            <person name="Murphy D."/>
        </authorList>
    </citation>
    <scope>NUCLEOTIDE SEQUENCE [LARGE SCALE GENOMIC DNA]</scope>
    <source>
        <strain evidence="2 5">D16</strain>
    </source>
</reference>
<evidence type="ECO:0000313" key="5">
    <source>
        <dbReference type="Proteomes" id="UP000182227"/>
    </source>
</evidence>
<organism evidence="2 5">
    <name type="scientific">Mycolicibacterium conceptionense</name>
    <dbReference type="NCBI Taxonomy" id="451644"/>
    <lineage>
        <taxon>Bacteria</taxon>
        <taxon>Bacillati</taxon>
        <taxon>Actinomycetota</taxon>
        <taxon>Actinomycetes</taxon>
        <taxon>Mycobacteriales</taxon>
        <taxon>Mycobacteriaceae</taxon>
        <taxon>Mycolicibacterium</taxon>
    </lineage>
</organism>
<name>A0A0U1DIA4_9MYCO</name>
<dbReference type="RefSeq" id="WP_085143024.1">
    <property type="nucleotide sequence ID" value="NZ_JACKVA010000026.1"/>
</dbReference>
<keyword evidence="6" id="KW-1185">Reference proteome</keyword>